<reference evidence="2" key="1">
    <citation type="submission" date="2023-03" db="EMBL/GenBank/DDBJ databases">
        <title>Chitinimonas shenzhenensis gen. nov., sp. nov., a novel member of family Burkholderiaceae isolated from activated sludge collected in Shen Zhen, China.</title>
        <authorList>
            <person name="Wang X."/>
        </authorList>
    </citation>
    <scope>NUCLEOTIDE SEQUENCE</scope>
    <source>
        <strain evidence="2">DQS-5</strain>
    </source>
</reference>
<dbReference type="Gene3D" id="2.60.40.10">
    <property type="entry name" value="Immunoglobulins"/>
    <property type="match status" value="1"/>
</dbReference>
<organism evidence="2 3">
    <name type="scientific">Parachitinimonas caeni</name>
    <dbReference type="NCBI Taxonomy" id="3031301"/>
    <lineage>
        <taxon>Bacteria</taxon>
        <taxon>Pseudomonadati</taxon>
        <taxon>Pseudomonadota</taxon>
        <taxon>Betaproteobacteria</taxon>
        <taxon>Neisseriales</taxon>
        <taxon>Chitinibacteraceae</taxon>
        <taxon>Parachitinimonas</taxon>
    </lineage>
</organism>
<evidence type="ECO:0000313" key="3">
    <source>
        <dbReference type="Proteomes" id="UP001172778"/>
    </source>
</evidence>
<dbReference type="InterPro" id="IPR003961">
    <property type="entry name" value="FN3_dom"/>
</dbReference>
<comment type="caution">
    <text evidence="2">The sequence shown here is derived from an EMBL/GenBank/DDBJ whole genome shotgun (WGS) entry which is preliminary data.</text>
</comment>
<dbReference type="InterPro" id="IPR013783">
    <property type="entry name" value="Ig-like_fold"/>
</dbReference>
<accession>A0ABT7DTQ1</accession>
<keyword evidence="3" id="KW-1185">Reference proteome</keyword>
<dbReference type="EMBL" id="JARRAF010000004">
    <property type="protein sequence ID" value="MDK2123435.1"/>
    <property type="molecule type" value="Genomic_DNA"/>
</dbReference>
<dbReference type="RefSeq" id="WP_284099727.1">
    <property type="nucleotide sequence ID" value="NZ_JARRAF010000004.1"/>
</dbReference>
<dbReference type="Proteomes" id="UP001172778">
    <property type="component" value="Unassembled WGS sequence"/>
</dbReference>
<dbReference type="SUPFAM" id="SSF49265">
    <property type="entry name" value="Fibronectin type III"/>
    <property type="match status" value="1"/>
</dbReference>
<dbReference type="InterPro" id="IPR036116">
    <property type="entry name" value="FN3_sf"/>
</dbReference>
<feature type="domain" description="Fibronectin type-III" evidence="1">
    <location>
        <begin position="371"/>
        <end position="474"/>
    </location>
</feature>
<evidence type="ECO:0000259" key="1">
    <source>
        <dbReference type="PROSITE" id="PS50853"/>
    </source>
</evidence>
<gene>
    <name evidence="2" type="ORF">PZA18_05165</name>
</gene>
<dbReference type="PROSITE" id="PS50853">
    <property type="entry name" value="FN3"/>
    <property type="match status" value="1"/>
</dbReference>
<proteinExistence type="predicted"/>
<dbReference type="SMART" id="SM00060">
    <property type="entry name" value="FN3"/>
    <property type="match status" value="3"/>
</dbReference>
<evidence type="ECO:0000313" key="2">
    <source>
        <dbReference type="EMBL" id="MDK2123435.1"/>
    </source>
</evidence>
<sequence>MAFLHATSAWAISNNNSLVTNSTTALSAAVCTGQTKISTCGKLRGSVDVVAGAGTPSLYSIDELAFVRDSGSVSGITPSFFTSNGVPSLGSGAVNSTSLACYVLDANPGAAGVLNYTCEMSSLACNALYRYHFAGSHTTAGAVEHSNTNTTATSMHFYTTACTPSAGTLATSTQTTASVTVSMPKGALAQTVTAEYGTTTAYGSSATMTGGSVTAGSGSSTVTANVTGLTCGTTYHIRFNSTTDDSAVNGSTTINGTDATFSSSPCGPIVTTGASSAIGMTTATIGGTVDDNTYNTTAIIVEYGPTTAYGSQVNMTPNTLAGGTGATAVSANLTGLTCNATYHYRVSATGNSVTVTGNDATFNTAAVCTTVPVATTGSASNIKTDSATLSGTVNDGNGNTTVTFDYGTSTSYGTNVAATTGGSINAGAGTTAASVVLSNLQCGTTYNFRIKGVNSAGTGNGSNATFATGACANPFNPGGTETVNNIVGSSGVNAVSGSGIVTNIPNLDNRVGVADNGVVVVLNNDVKEPIKIKDNPPSNVLFSFPEDKPVDVQVGGQTFTIKVDGENQNNARDSILATNTFTTSDGAKNPGFNVLQGQAFVGNSQPSSLLGGLTLSKDNTLQNVVVETGTAGSTAGFLKNNSDKSGSVSAESGDVKVFVTPAAGANRFEATQTITLKAGEVARFNSQGQLVGVYLGSLSGSGGKSGDLVSMSVNGVMGYPKVVRFDASNVIGRFGATNVAAFQSVALGGNGTVKVRADGSVTLEIGGRRYAGLPIGSIEVLGSSSTEQSKLNADGTYNLVAGGVRYTFAPAMEDVSEFATYLADTYGFTTSVDTDGKLLVWASDGVRFYAGRPRFAMEREVSDAPGLHEHGDQISVTFVGKNGVVQTIDPSFYSFSQLSNAASKAGWTVNRADEIHMTATSPSGQVYDLLPVYRMNVLQSPFVGQDLGNSFFSDANGQLYFKTLVGFGIPAYQPFVVR</sequence>
<protein>
    <recommendedName>
        <fullName evidence="1">Fibronectin type-III domain-containing protein</fullName>
    </recommendedName>
</protein>
<name>A0ABT7DTQ1_9NEIS</name>